<evidence type="ECO:0000313" key="1">
    <source>
        <dbReference type="EMBL" id="KAJ0193902.1"/>
    </source>
</evidence>
<dbReference type="EMBL" id="NBSK02000008">
    <property type="protein sequence ID" value="KAJ0193902.1"/>
    <property type="molecule type" value="Genomic_DNA"/>
</dbReference>
<accession>A0A9R1UVL1</accession>
<name>A0A9R1UVL1_LACSA</name>
<evidence type="ECO:0000313" key="2">
    <source>
        <dbReference type="Proteomes" id="UP000235145"/>
    </source>
</evidence>
<keyword evidence="2" id="KW-1185">Reference proteome</keyword>
<protein>
    <submittedName>
        <fullName evidence="1">Uncharacterized protein</fullName>
    </submittedName>
</protein>
<organism evidence="1 2">
    <name type="scientific">Lactuca sativa</name>
    <name type="common">Garden lettuce</name>
    <dbReference type="NCBI Taxonomy" id="4236"/>
    <lineage>
        <taxon>Eukaryota</taxon>
        <taxon>Viridiplantae</taxon>
        <taxon>Streptophyta</taxon>
        <taxon>Embryophyta</taxon>
        <taxon>Tracheophyta</taxon>
        <taxon>Spermatophyta</taxon>
        <taxon>Magnoliopsida</taxon>
        <taxon>eudicotyledons</taxon>
        <taxon>Gunneridae</taxon>
        <taxon>Pentapetalae</taxon>
        <taxon>asterids</taxon>
        <taxon>campanulids</taxon>
        <taxon>Asterales</taxon>
        <taxon>Asteraceae</taxon>
        <taxon>Cichorioideae</taxon>
        <taxon>Cichorieae</taxon>
        <taxon>Lactucinae</taxon>
        <taxon>Lactuca</taxon>
    </lineage>
</organism>
<proteinExistence type="predicted"/>
<comment type="caution">
    <text evidence="1">The sequence shown here is derived from an EMBL/GenBank/DDBJ whole genome shotgun (WGS) entry which is preliminary data.</text>
</comment>
<gene>
    <name evidence="1" type="ORF">LSAT_V11C800395360</name>
</gene>
<reference evidence="1 2" key="1">
    <citation type="journal article" date="2017" name="Nat. Commun.">
        <title>Genome assembly with in vitro proximity ligation data and whole-genome triplication in lettuce.</title>
        <authorList>
            <person name="Reyes-Chin-Wo S."/>
            <person name="Wang Z."/>
            <person name="Yang X."/>
            <person name="Kozik A."/>
            <person name="Arikit S."/>
            <person name="Song C."/>
            <person name="Xia L."/>
            <person name="Froenicke L."/>
            <person name="Lavelle D.O."/>
            <person name="Truco M.J."/>
            <person name="Xia R."/>
            <person name="Zhu S."/>
            <person name="Xu C."/>
            <person name="Xu H."/>
            <person name="Xu X."/>
            <person name="Cox K."/>
            <person name="Korf I."/>
            <person name="Meyers B.C."/>
            <person name="Michelmore R.W."/>
        </authorList>
    </citation>
    <scope>NUCLEOTIDE SEQUENCE [LARGE SCALE GENOMIC DNA]</scope>
    <source>
        <strain evidence="2">cv. Salinas</strain>
        <tissue evidence="1">Seedlings</tissue>
    </source>
</reference>
<dbReference type="AlphaFoldDB" id="A0A9R1UVL1"/>
<dbReference type="Proteomes" id="UP000235145">
    <property type="component" value="Unassembled WGS sequence"/>
</dbReference>
<sequence>MTLNHHHHQPSKLFYDLNLHYGLRKNKQKSLMFGSILPKILNTQQLPRFIVVATKVMELVHLGIISYQCPNNPGRLEDKKQKSLIFQKIMGVGMKVLKELI</sequence>